<feature type="region of interest" description="Disordered" evidence="1">
    <location>
        <begin position="82"/>
        <end position="121"/>
    </location>
</feature>
<gene>
    <name evidence="2" type="ORF">ALC60_06532</name>
</gene>
<protein>
    <submittedName>
        <fullName evidence="2">Uncharacterized protein</fullName>
    </submittedName>
</protein>
<evidence type="ECO:0000313" key="3">
    <source>
        <dbReference type="Proteomes" id="UP000075809"/>
    </source>
</evidence>
<reference evidence="2 3" key="1">
    <citation type="submission" date="2015-09" db="EMBL/GenBank/DDBJ databases">
        <title>Trachymyrmex zeteki WGS genome.</title>
        <authorList>
            <person name="Nygaard S."/>
            <person name="Hu H."/>
            <person name="Boomsma J."/>
            <person name="Zhang G."/>
        </authorList>
    </citation>
    <scope>NUCLEOTIDE SEQUENCE [LARGE SCALE GENOMIC DNA]</scope>
    <source>
        <strain evidence="2">Tzet28-1</strain>
        <tissue evidence="2">Whole body</tissue>
    </source>
</reference>
<keyword evidence="3" id="KW-1185">Reference proteome</keyword>
<feature type="compositionally biased region" description="Basic and acidic residues" evidence="1">
    <location>
        <begin position="19"/>
        <end position="37"/>
    </location>
</feature>
<sequence>MARKPGIVTGNGRRSTPLTERKLESRRRSWEDNHSPRDLCTNRTTAIYGEGDHVNTKKKIVFKHKCGIILVKLKSLTDLQVLSSQKSPEDPKEEIVEQSLSKQSEVEKQSRRSQVVYLMAP</sequence>
<organism evidence="2 3">
    <name type="scientific">Mycetomoellerius zeteki</name>
    <dbReference type="NCBI Taxonomy" id="64791"/>
    <lineage>
        <taxon>Eukaryota</taxon>
        <taxon>Metazoa</taxon>
        <taxon>Ecdysozoa</taxon>
        <taxon>Arthropoda</taxon>
        <taxon>Hexapoda</taxon>
        <taxon>Insecta</taxon>
        <taxon>Pterygota</taxon>
        <taxon>Neoptera</taxon>
        <taxon>Endopterygota</taxon>
        <taxon>Hymenoptera</taxon>
        <taxon>Apocrita</taxon>
        <taxon>Aculeata</taxon>
        <taxon>Formicoidea</taxon>
        <taxon>Formicidae</taxon>
        <taxon>Myrmicinae</taxon>
        <taxon>Mycetomoellerius</taxon>
    </lineage>
</organism>
<evidence type="ECO:0000313" key="2">
    <source>
        <dbReference type="EMBL" id="KYQ54616.1"/>
    </source>
</evidence>
<name>A0A151X2J2_9HYME</name>
<evidence type="ECO:0000256" key="1">
    <source>
        <dbReference type="SAM" id="MobiDB-lite"/>
    </source>
</evidence>
<feature type="region of interest" description="Disordered" evidence="1">
    <location>
        <begin position="1"/>
        <end position="37"/>
    </location>
</feature>
<dbReference type="Proteomes" id="UP000075809">
    <property type="component" value="Unassembled WGS sequence"/>
</dbReference>
<proteinExistence type="predicted"/>
<dbReference type="AlphaFoldDB" id="A0A151X2J2"/>
<dbReference type="EMBL" id="KQ982578">
    <property type="protein sequence ID" value="KYQ54616.1"/>
    <property type="molecule type" value="Genomic_DNA"/>
</dbReference>
<accession>A0A151X2J2</accession>